<dbReference type="PANTHER" id="PTHR30419:SF30">
    <property type="entry name" value="LYSR FAMILY TRANSCRIPTIONAL REGULATOR"/>
    <property type="match status" value="1"/>
</dbReference>
<evidence type="ECO:0000259" key="5">
    <source>
        <dbReference type="PROSITE" id="PS50931"/>
    </source>
</evidence>
<dbReference type="GO" id="GO:0003677">
    <property type="term" value="F:DNA binding"/>
    <property type="evidence" value="ECO:0007669"/>
    <property type="project" value="UniProtKB-KW"/>
</dbReference>
<keyword evidence="4" id="KW-0804">Transcription</keyword>
<name>A0A936ZU83_9BURK</name>
<evidence type="ECO:0000256" key="3">
    <source>
        <dbReference type="ARBA" id="ARBA00023125"/>
    </source>
</evidence>
<dbReference type="Pfam" id="PF00126">
    <property type="entry name" value="HTH_1"/>
    <property type="match status" value="1"/>
</dbReference>
<keyword evidence="3" id="KW-0238">DNA-binding</keyword>
<dbReference type="Gene3D" id="3.40.190.290">
    <property type="match status" value="1"/>
</dbReference>
<dbReference type="RefSeq" id="WP_201683787.1">
    <property type="nucleotide sequence ID" value="NZ_JAEQNA010000003.1"/>
</dbReference>
<dbReference type="PROSITE" id="PS50931">
    <property type="entry name" value="HTH_LYSR"/>
    <property type="match status" value="1"/>
</dbReference>
<accession>A0A936ZU83</accession>
<dbReference type="GO" id="GO:0003700">
    <property type="term" value="F:DNA-binding transcription factor activity"/>
    <property type="evidence" value="ECO:0007669"/>
    <property type="project" value="InterPro"/>
</dbReference>
<dbReference type="CDD" id="cd05466">
    <property type="entry name" value="PBP2_LTTR_substrate"/>
    <property type="match status" value="1"/>
</dbReference>
<evidence type="ECO:0000256" key="4">
    <source>
        <dbReference type="ARBA" id="ARBA00023163"/>
    </source>
</evidence>
<dbReference type="FunFam" id="1.10.10.10:FF:000001">
    <property type="entry name" value="LysR family transcriptional regulator"/>
    <property type="match status" value="1"/>
</dbReference>
<dbReference type="InterPro" id="IPR036390">
    <property type="entry name" value="WH_DNA-bd_sf"/>
</dbReference>
<dbReference type="Gene3D" id="1.10.10.10">
    <property type="entry name" value="Winged helix-like DNA-binding domain superfamily/Winged helix DNA-binding domain"/>
    <property type="match status" value="1"/>
</dbReference>
<dbReference type="GO" id="GO:0005829">
    <property type="term" value="C:cytosol"/>
    <property type="evidence" value="ECO:0007669"/>
    <property type="project" value="TreeGrafter"/>
</dbReference>
<dbReference type="PRINTS" id="PR00039">
    <property type="entry name" value="HTHLYSR"/>
</dbReference>
<organism evidence="6 7">
    <name type="scientific">Ramlibacter aurantiacus</name>
    <dbReference type="NCBI Taxonomy" id="2801330"/>
    <lineage>
        <taxon>Bacteria</taxon>
        <taxon>Pseudomonadati</taxon>
        <taxon>Pseudomonadota</taxon>
        <taxon>Betaproteobacteria</taxon>
        <taxon>Burkholderiales</taxon>
        <taxon>Comamonadaceae</taxon>
        <taxon>Ramlibacter</taxon>
    </lineage>
</organism>
<dbReference type="EMBL" id="JAEQNA010000003">
    <property type="protein sequence ID" value="MBL0420704.1"/>
    <property type="molecule type" value="Genomic_DNA"/>
</dbReference>
<dbReference type="AlphaFoldDB" id="A0A936ZU83"/>
<dbReference type="Pfam" id="PF03466">
    <property type="entry name" value="LysR_substrate"/>
    <property type="match status" value="1"/>
</dbReference>
<dbReference type="PANTHER" id="PTHR30419">
    <property type="entry name" value="HTH-TYPE TRANSCRIPTIONAL REGULATOR YBHD"/>
    <property type="match status" value="1"/>
</dbReference>
<keyword evidence="7" id="KW-1185">Reference proteome</keyword>
<comment type="caution">
    <text evidence="6">The sequence shown here is derived from an EMBL/GenBank/DDBJ whole genome shotgun (WGS) entry which is preliminary data.</text>
</comment>
<evidence type="ECO:0000256" key="2">
    <source>
        <dbReference type="ARBA" id="ARBA00023015"/>
    </source>
</evidence>
<dbReference type="InterPro" id="IPR036388">
    <property type="entry name" value="WH-like_DNA-bd_sf"/>
</dbReference>
<dbReference type="SUPFAM" id="SSF53850">
    <property type="entry name" value="Periplasmic binding protein-like II"/>
    <property type="match status" value="1"/>
</dbReference>
<dbReference type="InterPro" id="IPR000847">
    <property type="entry name" value="LysR_HTH_N"/>
</dbReference>
<dbReference type="SUPFAM" id="SSF46785">
    <property type="entry name" value="Winged helix' DNA-binding domain"/>
    <property type="match status" value="1"/>
</dbReference>
<feature type="domain" description="HTH lysR-type" evidence="5">
    <location>
        <begin position="1"/>
        <end position="58"/>
    </location>
</feature>
<reference evidence="6" key="1">
    <citation type="submission" date="2021-01" db="EMBL/GenBank/DDBJ databases">
        <title>Ramlibacter sp. strain AW1 16S ribosomal RNA gene Genome sequencing and assembly.</title>
        <authorList>
            <person name="Kang M."/>
        </authorList>
    </citation>
    <scope>NUCLEOTIDE SEQUENCE</scope>
    <source>
        <strain evidence="6">AW1</strain>
    </source>
</reference>
<keyword evidence="2" id="KW-0805">Transcription regulation</keyword>
<comment type="similarity">
    <text evidence="1">Belongs to the LysR transcriptional regulatory family.</text>
</comment>
<dbReference type="InterPro" id="IPR005119">
    <property type="entry name" value="LysR_subst-bd"/>
</dbReference>
<gene>
    <name evidence="6" type="ORF">JI739_10145</name>
</gene>
<evidence type="ECO:0000313" key="7">
    <source>
        <dbReference type="Proteomes" id="UP000613011"/>
    </source>
</evidence>
<dbReference type="InterPro" id="IPR050950">
    <property type="entry name" value="HTH-type_LysR_regulators"/>
</dbReference>
<proteinExistence type="inferred from homology"/>
<evidence type="ECO:0000256" key="1">
    <source>
        <dbReference type="ARBA" id="ARBA00009437"/>
    </source>
</evidence>
<evidence type="ECO:0000313" key="6">
    <source>
        <dbReference type="EMBL" id="MBL0420704.1"/>
    </source>
</evidence>
<dbReference type="Proteomes" id="UP000613011">
    <property type="component" value="Unassembled WGS sequence"/>
</dbReference>
<protein>
    <submittedName>
        <fullName evidence="6">LysR family transcriptional regulator</fullName>
    </submittedName>
</protein>
<sequence length="296" mass="32516">MRIQTLRALIRVHECGSLRAAALQLHTSQPALTLAIRQLESELGCQLLVRTKRGVSLTTFGQALLPRAALIVSESARVQQEIAQLRGDWVGRVRLASSPAMALAVLPQALRPFMAKYPQVQVHCIEGTYPAIAPGLRDGTLDFAVTPFREEDLEPELQAEQLYRSEVVIVANKKHPLARATRLKDLQQARWAYATVTRGPGAVVDEAFREAGLEPPQPVIIFESLLALPEVVASGDLVATVPRRLLGRGEAWDQLCVVPVKDKLPTLNMAVLFRKDQALTPAANELLGWIRQVARG</sequence>